<dbReference type="PANTHER" id="PTHR47659:SF4">
    <property type="entry name" value="ZN(II)2CYS6 TRANSCRIPTION FACTOR (EUROFUNG)"/>
    <property type="match status" value="1"/>
</dbReference>
<dbReference type="PROSITE" id="PS50048">
    <property type="entry name" value="ZN2_CY6_FUNGAL_2"/>
    <property type="match status" value="1"/>
</dbReference>
<evidence type="ECO:0000256" key="1">
    <source>
        <dbReference type="ARBA" id="ARBA00022723"/>
    </source>
</evidence>
<evidence type="ECO:0000256" key="3">
    <source>
        <dbReference type="ARBA" id="ARBA00023015"/>
    </source>
</evidence>
<evidence type="ECO:0000256" key="4">
    <source>
        <dbReference type="ARBA" id="ARBA00023125"/>
    </source>
</evidence>
<dbReference type="SMART" id="SM00066">
    <property type="entry name" value="GAL4"/>
    <property type="match status" value="1"/>
</dbReference>
<proteinExistence type="predicted"/>
<evidence type="ECO:0000256" key="2">
    <source>
        <dbReference type="ARBA" id="ARBA00022833"/>
    </source>
</evidence>
<sequence length="536" mass="58144">MSRPSSPVQQLTESPATTTAPSEAATTAHDAQREIIERFGTSESIPPQQTSVSATSVHPPNITGQTVVSTPSQSRPTLALLTQQVPLTGTVGFATLPVEASSSARPVRRAKAHVASACINCKRAHLSCDIQRPCRRCVDAGKEDTCHDVQHKKRGRPRLREDSEAGPSSAPQPRGASVLQQTPTRPIASTRPRRAYSYRSHQSHGSEGSSYGLVTPHSATTQSYLPMTHPGPSNVESMFEVPMALLDLDLVILRANRAFHQAVAALGDLMYTRLTDVVTPVDGTTLVDMRNRLRGEREQREPSFLPPIMQTGQDLLANVRDADIDRLAHGYADATHTWVASSDSTGQHPLTARVRLARATTYFVVVTLLPSRTMPQYHQSVQSPSISSSVALQRQMEVYAGQPRYTFPSGESAQPHRYDLRAFVPPPATAYVRTGPTMQPYQSSMIPFQHDLTGQGSAFAPSFTPVQYHPHPPPPQYVDQTLPSQPLNITAASDGTSTSAGEGAIVLGSSAEEHGEGSQPRGSKRRRRMGIDEVLQ</sequence>
<keyword evidence="1" id="KW-0479">Metal-binding</keyword>
<reference evidence="9 10" key="1">
    <citation type="journal article" date="2016" name="Sci. Rep.">
        <title>Peltaster fructicola genome reveals evolution from an invasive phytopathogen to an ectophytic parasite.</title>
        <authorList>
            <person name="Xu C."/>
            <person name="Chen H."/>
            <person name="Gleason M.L."/>
            <person name="Xu J.R."/>
            <person name="Liu H."/>
            <person name="Zhang R."/>
            <person name="Sun G."/>
        </authorList>
    </citation>
    <scope>NUCLEOTIDE SEQUENCE [LARGE SCALE GENOMIC DNA]</scope>
    <source>
        <strain evidence="9 10">LNHT1506</strain>
    </source>
</reference>
<dbReference type="GO" id="GO:0003677">
    <property type="term" value="F:DNA binding"/>
    <property type="evidence" value="ECO:0007669"/>
    <property type="project" value="UniProtKB-KW"/>
</dbReference>
<name>A0A6H0XY50_9PEZI</name>
<dbReference type="PROSITE" id="PS00463">
    <property type="entry name" value="ZN2_CY6_FUNGAL_1"/>
    <property type="match status" value="1"/>
</dbReference>
<dbReference type="PANTHER" id="PTHR47659">
    <property type="entry name" value="ZN(II)2CYS6 TRANSCRIPTION FACTOR (EUROFUNG)-RELATED"/>
    <property type="match status" value="1"/>
</dbReference>
<dbReference type="GO" id="GO:0008270">
    <property type="term" value="F:zinc ion binding"/>
    <property type="evidence" value="ECO:0007669"/>
    <property type="project" value="InterPro"/>
</dbReference>
<keyword evidence="3" id="KW-0805">Transcription regulation</keyword>
<feature type="compositionally biased region" description="Polar residues" evidence="7">
    <location>
        <begin position="1"/>
        <end position="11"/>
    </location>
</feature>
<feature type="compositionally biased region" description="Low complexity" evidence="7">
    <location>
        <begin position="12"/>
        <end position="28"/>
    </location>
</feature>
<feature type="region of interest" description="Disordered" evidence="7">
    <location>
        <begin position="487"/>
        <end position="536"/>
    </location>
</feature>
<protein>
    <recommendedName>
        <fullName evidence="8">Zn(2)-C6 fungal-type domain-containing protein</fullName>
    </recommendedName>
</protein>
<feature type="region of interest" description="Disordered" evidence="7">
    <location>
        <begin position="1"/>
        <end position="74"/>
    </location>
</feature>
<evidence type="ECO:0000256" key="6">
    <source>
        <dbReference type="ARBA" id="ARBA00023242"/>
    </source>
</evidence>
<dbReference type="InterPro" id="IPR050335">
    <property type="entry name" value="ERT1_acuK_gluconeogen_tf"/>
</dbReference>
<feature type="domain" description="Zn(2)-C6 fungal-type" evidence="8">
    <location>
        <begin position="117"/>
        <end position="146"/>
    </location>
</feature>
<dbReference type="OrthoDB" id="5575144at2759"/>
<dbReference type="EMBL" id="CP051141">
    <property type="protein sequence ID" value="QIW99349.1"/>
    <property type="molecule type" value="Genomic_DNA"/>
</dbReference>
<evidence type="ECO:0000313" key="9">
    <source>
        <dbReference type="EMBL" id="QIW99349.1"/>
    </source>
</evidence>
<accession>A0A6H0XY50</accession>
<feature type="compositionally biased region" description="Polar residues" evidence="7">
    <location>
        <begin position="199"/>
        <end position="209"/>
    </location>
</feature>
<dbReference type="Proteomes" id="UP000503462">
    <property type="component" value="Chromosome 3"/>
</dbReference>
<evidence type="ECO:0000256" key="5">
    <source>
        <dbReference type="ARBA" id="ARBA00023163"/>
    </source>
</evidence>
<gene>
    <name evidence="9" type="ORF">AMS68_004867</name>
</gene>
<dbReference type="AlphaFoldDB" id="A0A6H0XY50"/>
<evidence type="ECO:0000256" key="7">
    <source>
        <dbReference type="SAM" id="MobiDB-lite"/>
    </source>
</evidence>
<dbReference type="InterPro" id="IPR001138">
    <property type="entry name" value="Zn2Cys6_DnaBD"/>
</dbReference>
<dbReference type="InterPro" id="IPR036864">
    <property type="entry name" value="Zn2-C6_fun-type_DNA-bd_sf"/>
</dbReference>
<dbReference type="GO" id="GO:0000981">
    <property type="term" value="F:DNA-binding transcription factor activity, RNA polymerase II-specific"/>
    <property type="evidence" value="ECO:0007669"/>
    <property type="project" value="InterPro"/>
</dbReference>
<dbReference type="SUPFAM" id="SSF57701">
    <property type="entry name" value="Zn2/Cys6 DNA-binding domain"/>
    <property type="match status" value="1"/>
</dbReference>
<keyword evidence="6" id="KW-0539">Nucleus</keyword>
<dbReference type="CDD" id="cd00067">
    <property type="entry name" value="GAL4"/>
    <property type="match status" value="1"/>
</dbReference>
<keyword evidence="5" id="KW-0804">Transcription</keyword>
<feature type="region of interest" description="Disordered" evidence="7">
    <location>
        <begin position="141"/>
        <end position="217"/>
    </location>
</feature>
<feature type="compositionally biased region" description="Polar residues" evidence="7">
    <location>
        <begin position="41"/>
        <end position="74"/>
    </location>
</feature>
<keyword evidence="10" id="KW-1185">Reference proteome</keyword>
<organism evidence="9 10">
    <name type="scientific">Peltaster fructicola</name>
    <dbReference type="NCBI Taxonomy" id="286661"/>
    <lineage>
        <taxon>Eukaryota</taxon>
        <taxon>Fungi</taxon>
        <taxon>Dikarya</taxon>
        <taxon>Ascomycota</taxon>
        <taxon>Pezizomycotina</taxon>
        <taxon>Dothideomycetes</taxon>
        <taxon>Dothideomycetes incertae sedis</taxon>
        <taxon>Peltaster</taxon>
    </lineage>
</organism>
<evidence type="ECO:0000259" key="8">
    <source>
        <dbReference type="PROSITE" id="PS50048"/>
    </source>
</evidence>
<evidence type="ECO:0000313" key="10">
    <source>
        <dbReference type="Proteomes" id="UP000503462"/>
    </source>
</evidence>
<feature type="compositionally biased region" description="Polar residues" evidence="7">
    <location>
        <begin position="487"/>
        <end position="500"/>
    </location>
</feature>
<keyword evidence="4" id="KW-0238">DNA-binding</keyword>
<keyword evidence="2" id="KW-0862">Zinc</keyword>